<dbReference type="InterPro" id="IPR005471">
    <property type="entry name" value="Tscrpt_reg_IclR_N"/>
</dbReference>
<evidence type="ECO:0000256" key="2">
    <source>
        <dbReference type="ARBA" id="ARBA00023125"/>
    </source>
</evidence>
<keyword evidence="3" id="KW-0804">Transcription</keyword>
<dbReference type="PANTHER" id="PTHR30136">
    <property type="entry name" value="HELIX-TURN-HELIX TRANSCRIPTIONAL REGULATOR, ICLR FAMILY"/>
    <property type="match status" value="1"/>
</dbReference>
<evidence type="ECO:0000256" key="1">
    <source>
        <dbReference type="ARBA" id="ARBA00023015"/>
    </source>
</evidence>
<dbReference type="PROSITE" id="PS51077">
    <property type="entry name" value="HTH_ICLR"/>
    <property type="match status" value="1"/>
</dbReference>
<evidence type="ECO:0000313" key="7">
    <source>
        <dbReference type="Proteomes" id="UP000635278"/>
    </source>
</evidence>
<dbReference type="InterPro" id="IPR050707">
    <property type="entry name" value="HTH_MetabolicPath_Reg"/>
</dbReference>
<dbReference type="Gene3D" id="3.30.450.40">
    <property type="match status" value="1"/>
</dbReference>
<name>A0ABX0JNI8_9PROT</name>
<dbReference type="RefSeq" id="WP_173582059.1">
    <property type="nucleotide sequence ID" value="NZ_WOTB01000003.1"/>
</dbReference>
<evidence type="ECO:0000313" key="6">
    <source>
        <dbReference type="EMBL" id="NHN83617.1"/>
    </source>
</evidence>
<dbReference type="PANTHER" id="PTHR30136:SF35">
    <property type="entry name" value="HTH-TYPE TRANSCRIPTIONAL REGULATOR RV1719"/>
    <property type="match status" value="1"/>
</dbReference>
<dbReference type="SUPFAM" id="SSF46785">
    <property type="entry name" value="Winged helix' DNA-binding domain"/>
    <property type="match status" value="1"/>
</dbReference>
<dbReference type="InterPro" id="IPR029016">
    <property type="entry name" value="GAF-like_dom_sf"/>
</dbReference>
<dbReference type="Pfam" id="PF01614">
    <property type="entry name" value="IclR_C"/>
    <property type="match status" value="1"/>
</dbReference>
<comment type="caution">
    <text evidence="6">The sequence shown here is derived from an EMBL/GenBank/DDBJ whole genome shotgun (WGS) entry which is preliminary data.</text>
</comment>
<dbReference type="Gene3D" id="1.10.10.10">
    <property type="entry name" value="Winged helix-like DNA-binding domain superfamily/Winged helix DNA-binding domain"/>
    <property type="match status" value="1"/>
</dbReference>
<sequence>MSRVKDEHLVTIKEKENESVPALRRAVRILDLVGSQQTPPNAAEIARLLDLPRSSTHGLIGVMTELGLLESAAGHASGYRLGPRLLDWAAHVSSRQDLIGAFHHIVGTHPELAPYTVSLSTLDGDEVVYLASRASEKGLGVHYSVGLHLPAVYTATGKAQLSAMDRAAFREWLTLYPLATWPPAPTPHSTITPEEVMEEIRIAQKDGYAIDDGQIHLGVWCFAAAVYDSSGNTVAGLGISQPKPANADEMRDRIGHLTTSVAASLSARLGYRGA</sequence>
<evidence type="ECO:0000256" key="3">
    <source>
        <dbReference type="ARBA" id="ARBA00023163"/>
    </source>
</evidence>
<dbReference type="InterPro" id="IPR036390">
    <property type="entry name" value="WH_DNA-bd_sf"/>
</dbReference>
<dbReference type="Proteomes" id="UP000635278">
    <property type="component" value="Unassembled WGS sequence"/>
</dbReference>
<keyword evidence="2" id="KW-0238">DNA-binding</keyword>
<feature type="domain" description="HTH iclR-type" evidence="4">
    <location>
        <begin position="20"/>
        <end position="83"/>
    </location>
</feature>
<protein>
    <submittedName>
        <fullName evidence="6">Helix-turn-helix domain-containing protein</fullName>
    </submittedName>
</protein>
<feature type="domain" description="IclR-ED" evidence="5">
    <location>
        <begin position="84"/>
        <end position="271"/>
    </location>
</feature>
<dbReference type="PROSITE" id="PS51078">
    <property type="entry name" value="ICLR_ED"/>
    <property type="match status" value="1"/>
</dbReference>
<dbReference type="Pfam" id="PF09339">
    <property type="entry name" value="HTH_IclR"/>
    <property type="match status" value="1"/>
</dbReference>
<proteinExistence type="predicted"/>
<keyword evidence="1" id="KW-0805">Transcription regulation</keyword>
<gene>
    <name evidence="6" type="ORF">GOB93_03045</name>
</gene>
<dbReference type="InterPro" id="IPR036388">
    <property type="entry name" value="WH-like_DNA-bd_sf"/>
</dbReference>
<dbReference type="SMART" id="SM00346">
    <property type="entry name" value="HTH_ICLR"/>
    <property type="match status" value="1"/>
</dbReference>
<keyword evidence="7" id="KW-1185">Reference proteome</keyword>
<dbReference type="SUPFAM" id="SSF55781">
    <property type="entry name" value="GAF domain-like"/>
    <property type="match status" value="1"/>
</dbReference>
<dbReference type="EMBL" id="WOTB01000003">
    <property type="protein sequence ID" value="NHN83617.1"/>
    <property type="molecule type" value="Genomic_DNA"/>
</dbReference>
<dbReference type="InterPro" id="IPR014757">
    <property type="entry name" value="Tscrpt_reg_IclR_C"/>
</dbReference>
<evidence type="ECO:0000259" key="4">
    <source>
        <dbReference type="PROSITE" id="PS51077"/>
    </source>
</evidence>
<accession>A0ABX0JNI8</accession>
<evidence type="ECO:0000259" key="5">
    <source>
        <dbReference type="PROSITE" id="PS51078"/>
    </source>
</evidence>
<reference evidence="6 7" key="1">
    <citation type="journal article" date="2020" name="Int. J. Syst. Evol. Microbiol.">
        <title>Novel acetic acid bacteria from cider fermentations: Acetobacter conturbans sp. nov. and Acetobacter fallax sp. nov.</title>
        <authorList>
            <person name="Sombolestani A.S."/>
            <person name="Cleenwerck I."/>
            <person name="Cnockaert M."/>
            <person name="Borremans W."/>
            <person name="Wieme A.D."/>
            <person name="De Vuyst L."/>
            <person name="Vandamme P."/>
        </authorList>
    </citation>
    <scope>NUCLEOTIDE SEQUENCE [LARGE SCALE GENOMIC DNA]</scope>
    <source>
        <strain evidence="6 7">LMG 30640</strain>
    </source>
</reference>
<organism evidence="6 7">
    <name type="scientific">Acetobacter musti</name>
    <dbReference type="NCBI Taxonomy" id="864732"/>
    <lineage>
        <taxon>Bacteria</taxon>
        <taxon>Pseudomonadati</taxon>
        <taxon>Pseudomonadota</taxon>
        <taxon>Alphaproteobacteria</taxon>
        <taxon>Acetobacterales</taxon>
        <taxon>Acetobacteraceae</taxon>
        <taxon>Acetobacter</taxon>
    </lineage>
</organism>